<keyword evidence="3" id="KW-1185">Reference proteome</keyword>
<reference evidence="2 3" key="1">
    <citation type="submission" date="2019-06" db="EMBL/GenBank/DDBJ databases">
        <title>Draft genome sequence of the filamentous fungus Phialemoniopsis curvata isolated from diesel fuel.</title>
        <authorList>
            <person name="Varaljay V.A."/>
            <person name="Lyon W.J."/>
            <person name="Crouch A.L."/>
            <person name="Drake C.E."/>
            <person name="Hollomon J.M."/>
            <person name="Nadeau L.J."/>
            <person name="Nunn H.S."/>
            <person name="Stevenson B.S."/>
            <person name="Bojanowski C.L."/>
            <person name="Crookes-Goodson W.J."/>
        </authorList>
    </citation>
    <scope>NUCLEOTIDE SEQUENCE [LARGE SCALE GENOMIC DNA]</scope>
    <source>
        <strain evidence="2 3">D216</strain>
    </source>
</reference>
<dbReference type="InParanoid" id="A0A507BEF1"/>
<dbReference type="AlphaFoldDB" id="A0A507BEF1"/>
<feature type="region of interest" description="Disordered" evidence="1">
    <location>
        <begin position="99"/>
        <end position="136"/>
    </location>
</feature>
<dbReference type="EMBL" id="SKBQ01000020">
    <property type="protein sequence ID" value="TPX15649.1"/>
    <property type="molecule type" value="Genomic_DNA"/>
</dbReference>
<dbReference type="Proteomes" id="UP000319257">
    <property type="component" value="Unassembled WGS sequence"/>
</dbReference>
<dbReference type="OrthoDB" id="3944545at2759"/>
<protein>
    <submittedName>
        <fullName evidence="2">Uncharacterized protein</fullName>
    </submittedName>
</protein>
<dbReference type="STRING" id="1093900.A0A507BEF1"/>
<evidence type="ECO:0000256" key="1">
    <source>
        <dbReference type="SAM" id="MobiDB-lite"/>
    </source>
</evidence>
<dbReference type="GeneID" id="41971794"/>
<evidence type="ECO:0000313" key="2">
    <source>
        <dbReference type="EMBL" id="TPX15649.1"/>
    </source>
</evidence>
<name>A0A507BEF1_9PEZI</name>
<dbReference type="RefSeq" id="XP_030997360.1">
    <property type="nucleotide sequence ID" value="XM_031138748.1"/>
</dbReference>
<organism evidence="2 3">
    <name type="scientific">Thyridium curvatum</name>
    <dbReference type="NCBI Taxonomy" id="1093900"/>
    <lineage>
        <taxon>Eukaryota</taxon>
        <taxon>Fungi</taxon>
        <taxon>Dikarya</taxon>
        <taxon>Ascomycota</taxon>
        <taxon>Pezizomycotina</taxon>
        <taxon>Sordariomycetes</taxon>
        <taxon>Sordariomycetidae</taxon>
        <taxon>Thyridiales</taxon>
        <taxon>Thyridiaceae</taxon>
        <taxon>Thyridium</taxon>
    </lineage>
</organism>
<comment type="caution">
    <text evidence="2">The sequence shown here is derived from an EMBL/GenBank/DDBJ whole genome shotgun (WGS) entry which is preliminary data.</text>
</comment>
<evidence type="ECO:0000313" key="3">
    <source>
        <dbReference type="Proteomes" id="UP000319257"/>
    </source>
</evidence>
<accession>A0A507BEF1</accession>
<gene>
    <name evidence="2" type="ORF">E0L32_004347</name>
</gene>
<feature type="compositionally biased region" description="Acidic residues" evidence="1">
    <location>
        <begin position="126"/>
        <end position="136"/>
    </location>
</feature>
<proteinExistence type="predicted"/>
<sequence length="254" mass="27264">MSTAENPYPTYEAAWATVGVTPNGAAKLLFMPVQGTVQSAIEVLSSPGDPDTRTPYYNQAAGTYHPISALPISGPKVSSITVHVWELDDWEEAWLELHEHHSEPDAPPGAYPGATWGKLSGSSGGEEGEDGEDDEPELLRCCGQARPLGKDAELTIKPSKGWDGQGGGFVTVHDYVSAVHPWLVGLRGDILGAMGTADGLDEPLRDEMDLVVSCGALHSLRIKPRTSWIGHRKGLPVYEVVGDRLRTSEIITSE</sequence>